<protein>
    <recommendedName>
        <fullName evidence="3">DUF2971 domain-containing protein</fullName>
    </recommendedName>
</protein>
<evidence type="ECO:0008006" key="3">
    <source>
        <dbReference type="Google" id="ProtNLM"/>
    </source>
</evidence>
<name>A0AAV2VKN8_9VIBR</name>
<sequence>MKLYHYTDQNGFMGIFDSRTLWATKIQYLNDHNEYFLAAKIASKILKERIEKETDFDIRFTYEEFLNKIQLMSDINVCVCSLSEQGDLLSQWRGYSNKMGGYSIGFDFDRIEAIANQNGFDLVKCIYDEEEQINKIESVINEAIGMVGQGVEYGINRKSIDYFEETLLKLAPVLKDRHFSEEAEWRLVGIVGSMSLSFRAGNSMLIPFKKIPLGNREELKAMAQEIIVGHTPHIVLAKKATQSFLIKSLLSKDDFPINMFPFNVVESRVPYRSW</sequence>
<accession>A0AAV2VKN8</accession>
<dbReference type="Proteomes" id="UP000018211">
    <property type="component" value="Unassembled WGS sequence"/>
</dbReference>
<evidence type="ECO:0000313" key="2">
    <source>
        <dbReference type="Proteomes" id="UP000018211"/>
    </source>
</evidence>
<dbReference type="EMBL" id="CAOF01000041">
    <property type="protein sequence ID" value="CCO45039.1"/>
    <property type="molecule type" value="Genomic_DNA"/>
</dbReference>
<evidence type="ECO:0000313" key="1">
    <source>
        <dbReference type="EMBL" id="CCO45039.1"/>
    </source>
</evidence>
<dbReference type="Pfam" id="PF11185">
    <property type="entry name" value="DUF2971"/>
    <property type="match status" value="1"/>
</dbReference>
<reference evidence="1 2" key="1">
    <citation type="journal article" date="2013" name="ISME J.">
        <title>Comparative genomics of pathogenic lineages of Vibrio nigripulchritudo identifies virulence-associated traits.</title>
        <authorList>
            <person name="Goudenege D."/>
            <person name="Labreuche Y."/>
            <person name="Krin E."/>
            <person name="Ansquer D."/>
            <person name="Mangenot S."/>
            <person name="Calteau A."/>
            <person name="Medigue C."/>
            <person name="Mazel D."/>
            <person name="Polz M.F."/>
            <person name="Le Roux F."/>
        </authorList>
    </citation>
    <scope>NUCLEOTIDE SEQUENCE [LARGE SCALE GENOMIC DNA]</scope>
    <source>
        <strain evidence="1 2">SOn1</strain>
    </source>
</reference>
<comment type="caution">
    <text evidence="1">The sequence shown here is derived from an EMBL/GenBank/DDBJ whole genome shotgun (WGS) entry which is preliminary data.</text>
</comment>
<dbReference type="RefSeq" id="WP_022610666.1">
    <property type="nucleotide sequence ID" value="NZ_LK391965.1"/>
</dbReference>
<gene>
    <name evidence="1" type="ORF">VIBNISOn1_1350003</name>
</gene>
<dbReference type="InterPro" id="IPR021352">
    <property type="entry name" value="DUF2971"/>
</dbReference>
<proteinExistence type="predicted"/>
<dbReference type="AlphaFoldDB" id="A0AAV2VKN8"/>
<organism evidence="1 2">
    <name type="scientific">Vibrio nigripulchritudo SOn1</name>
    <dbReference type="NCBI Taxonomy" id="1238450"/>
    <lineage>
        <taxon>Bacteria</taxon>
        <taxon>Pseudomonadati</taxon>
        <taxon>Pseudomonadota</taxon>
        <taxon>Gammaproteobacteria</taxon>
        <taxon>Vibrionales</taxon>
        <taxon>Vibrionaceae</taxon>
        <taxon>Vibrio</taxon>
    </lineage>
</organism>